<comment type="similarity">
    <text evidence="1">Belongs to the glycosyltransferase 39 family.</text>
</comment>
<feature type="transmembrane region" description="Helical" evidence="1">
    <location>
        <begin position="325"/>
        <end position="344"/>
    </location>
</feature>
<evidence type="ECO:0000256" key="1">
    <source>
        <dbReference type="RuleBase" id="RU367007"/>
    </source>
</evidence>
<sequence length="604" mass="66646">MTNETGPVLGAPQTDPRLDVDAPLLLDPSQAGAEQDGADQDGAEQDGAEQTGAEGEPRDPESAESVAEGAPLPRHRRPDRRDDPDEPRGTRFDARVAALLSTPARRRLWAWGGPALVLILAAVLRFWNLGHPQTLVFDETYYVKDAWSLLHLGYEAQWPDEPNPAFESGDVDSFLTAGSYVVHPPLGKWLIALGMALGGADDAFWWRATTALAGVLLVAVVMLCGRRLFRSTALAVIAGLLLAVDGHAIVLSRVALLDTWLALFIAIGFWFVLLDRESNERALERRLLRLDAAGRDPALGPAIWNRPWVLAAGAAFGAACAVKWSGLYALAAFGVYLIVVDALARRRAGVALWGTGAILKQGPVTFLLLVPVAFVVYLSSWTGWLVTQGGYYRQWATEAGNAATGLWSWVPLPLQSLWHYHQSAYGYHVGVDSSHPYQAAPWTFLFMIRPTNMYFHEQDPAQCGASQCWESIMAIGNPLIWWAAAAAVFYLVYRLARYREWQVGALLVGVVATWGPWLLYPNRTVFEFYMIVLQPFTVLALTWVIRLLVGSPDDPTWRRQRGLATAGVFLVAVLVVAVFFYPLYSAIAVSPTFRQLHFWLPTWA</sequence>
<comment type="caution">
    <text evidence="5">The sequence shown here is derived from an EMBL/GenBank/DDBJ whole genome shotgun (WGS) entry which is preliminary data.</text>
</comment>
<comment type="subcellular location">
    <subcellularLocation>
        <location evidence="1">Cell membrane</location>
    </subcellularLocation>
</comment>
<keyword evidence="1 5" id="KW-0808">Transferase</keyword>
<keyword evidence="1" id="KW-0328">Glycosyltransferase</keyword>
<dbReference type="InterPro" id="IPR027005">
    <property type="entry name" value="PMT-like"/>
</dbReference>
<dbReference type="GO" id="GO:0004169">
    <property type="term" value="F:dolichyl-phosphate-mannose-protein mannosyltransferase activity"/>
    <property type="evidence" value="ECO:0007669"/>
    <property type="project" value="UniProtKB-UniRule"/>
</dbReference>
<feature type="compositionally biased region" description="Acidic residues" evidence="2">
    <location>
        <begin position="36"/>
        <end position="47"/>
    </location>
</feature>
<evidence type="ECO:0000256" key="2">
    <source>
        <dbReference type="SAM" id="MobiDB-lite"/>
    </source>
</evidence>
<dbReference type="EMBL" id="WSTA01000044">
    <property type="protein sequence ID" value="MWB98999.1"/>
    <property type="molecule type" value="Genomic_DNA"/>
</dbReference>
<organism evidence="5 6">
    <name type="scientific">Agromyces seonyuensis</name>
    <dbReference type="NCBI Taxonomy" id="2662446"/>
    <lineage>
        <taxon>Bacteria</taxon>
        <taxon>Bacillati</taxon>
        <taxon>Actinomycetota</taxon>
        <taxon>Actinomycetes</taxon>
        <taxon>Micrococcales</taxon>
        <taxon>Microbacteriaceae</taxon>
        <taxon>Agromyces</taxon>
    </lineage>
</organism>
<gene>
    <name evidence="5" type="ORF">GB864_10615</name>
</gene>
<feature type="transmembrane region" description="Helical" evidence="1">
    <location>
        <begin position="232"/>
        <end position="254"/>
    </location>
</feature>
<feature type="transmembrane region" description="Helical" evidence="1">
    <location>
        <begin position="204"/>
        <end position="225"/>
    </location>
</feature>
<feature type="transmembrane region" description="Helical" evidence="1">
    <location>
        <begin position="108"/>
        <end position="127"/>
    </location>
</feature>
<feature type="transmembrane region" description="Helical" evidence="1">
    <location>
        <begin position="364"/>
        <end position="386"/>
    </location>
</feature>
<evidence type="ECO:0000313" key="6">
    <source>
        <dbReference type="Proteomes" id="UP000438182"/>
    </source>
</evidence>
<proteinExistence type="inferred from homology"/>
<feature type="compositionally biased region" description="Basic and acidic residues" evidence="2">
    <location>
        <begin position="79"/>
        <end position="90"/>
    </location>
</feature>
<feature type="transmembrane region" description="Helical" evidence="1">
    <location>
        <begin position="260"/>
        <end position="277"/>
    </location>
</feature>
<feature type="domain" description="Protein O-mannosyl-transferase C-terminal four TM" evidence="4">
    <location>
        <begin position="414"/>
        <end position="603"/>
    </location>
</feature>
<dbReference type="InterPro" id="IPR038731">
    <property type="entry name" value="RgtA/B/C-like"/>
</dbReference>
<accession>A0A6I4P427</accession>
<keyword evidence="6" id="KW-1185">Reference proteome</keyword>
<comment type="pathway">
    <text evidence="1">Protein modification; protein glycosylation.</text>
</comment>
<feature type="transmembrane region" description="Helical" evidence="1">
    <location>
        <begin position="561"/>
        <end position="584"/>
    </location>
</feature>
<evidence type="ECO:0000259" key="3">
    <source>
        <dbReference type="Pfam" id="PF13231"/>
    </source>
</evidence>
<dbReference type="RefSeq" id="WP_160424842.1">
    <property type="nucleotide sequence ID" value="NZ_WSTA01000044.1"/>
</dbReference>
<name>A0A6I4P427_9MICO</name>
<feature type="transmembrane region" description="Helical" evidence="1">
    <location>
        <begin position="526"/>
        <end position="549"/>
    </location>
</feature>
<dbReference type="GO" id="GO:0005886">
    <property type="term" value="C:plasma membrane"/>
    <property type="evidence" value="ECO:0007669"/>
    <property type="project" value="UniProtKB-SubCell"/>
</dbReference>
<feature type="transmembrane region" description="Helical" evidence="1">
    <location>
        <begin position="479"/>
        <end position="496"/>
    </location>
</feature>
<dbReference type="Pfam" id="PF16192">
    <property type="entry name" value="PMT_4TMC"/>
    <property type="match status" value="1"/>
</dbReference>
<dbReference type="InterPro" id="IPR032421">
    <property type="entry name" value="PMT_4TMC"/>
</dbReference>
<protein>
    <recommendedName>
        <fullName evidence="1">Polyprenol-phosphate-mannose--protein mannosyltransferase</fullName>
        <ecNumber evidence="1">2.4.1.-</ecNumber>
    </recommendedName>
</protein>
<keyword evidence="1" id="KW-1133">Transmembrane helix</keyword>
<feature type="domain" description="Glycosyltransferase RgtA/B/C/D-like" evidence="3">
    <location>
        <begin position="183"/>
        <end position="277"/>
    </location>
</feature>
<dbReference type="EC" id="2.4.1.-" evidence="1"/>
<feature type="region of interest" description="Disordered" evidence="2">
    <location>
        <begin position="1"/>
        <end position="90"/>
    </location>
</feature>
<dbReference type="Proteomes" id="UP000438182">
    <property type="component" value="Unassembled WGS sequence"/>
</dbReference>
<dbReference type="PANTHER" id="PTHR10050:SF46">
    <property type="entry name" value="PROTEIN O-MANNOSYL-TRANSFERASE 2"/>
    <property type="match status" value="1"/>
</dbReference>
<dbReference type="PANTHER" id="PTHR10050">
    <property type="entry name" value="DOLICHYL-PHOSPHATE-MANNOSE--PROTEIN MANNOSYLTRANSFERASE"/>
    <property type="match status" value="1"/>
</dbReference>
<keyword evidence="1" id="KW-1003">Cell membrane</keyword>
<reference evidence="5 6" key="1">
    <citation type="submission" date="2019-12" db="EMBL/GenBank/DDBJ databases">
        <authorList>
            <person name="Kim Y.S."/>
        </authorList>
    </citation>
    <scope>NUCLEOTIDE SEQUENCE [LARGE SCALE GENOMIC DNA]</scope>
    <source>
        <strain evidence="5 6">MMS17-SY077</strain>
    </source>
</reference>
<evidence type="ECO:0000259" key="4">
    <source>
        <dbReference type="Pfam" id="PF16192"/>
    </source>
</evidence>
<dbReference type="Pfam" id="PF13231">
    <property type="entry name" value="PMT_2"/>
    <property type="match status" value="1"/>
</dbReference>
<keyword evidence="1" id="KW-0472">Membrane</keyword>
<evidence type="ECO:0000313" key="5">
    <source>
        <dbReference type="EMBL" id="MWB98999.1"/>
    </source>
</evidence>
<dbReference type="AlphaFoldDB" id="A0A6I4P427"/>
<feature type="transmembrane region" description="Helical" evidence="1">
    <location>
        <begin position="503"/>
        <end position="520"/>
    </location>
</feature>
<comment type="function">
    <text evidence="1">Protein O-mannosyltransferase that catalyzes the transfer of a single mannose residue from a polyprenol phospho-mannosyl lipidic donor to the hydroxyl group of selected serine and threonine residues in acceptor proteins.</text>
</comment>
<dbReference type="UniPathway" id="UPA00378"/>
<keyword evidence="1" id="KW-0812">Transmembrane</keyword>